<reference evidence="1 2" key="1">
    <citation type="journal article" date="2016" name="Antonie Van Leeuwenhoek">
        <title>Dongia soli sp. nov., isolated from soil from Dokdo, Korea.</title>
        <authorList>
            <person name="Kim D.U."/>
            <person name="Lee H."/>
            <person name="Kim H."/>
            <person name="Kim S.G."/>
            <person name="Ka J.O."/>
        </authorList>
    </citation>
    <scope>NUCLEOTIDE SEQUENCE [LARGE SCALE GENOMIC DNA]</scope>
    <source>
        <strain evidence="1 2">D78</strain>
    </source>
</reference>
<name>A0ABU5EGA6_9PROT</name>
<proteinExistence type="predicted"/>
<keyword evidence="2" id="KW-1185">Reference proteome</keyword>
<evidence type="ECO:0000313" key="2">
    <source>
        <dbReference type="Proteomes" id="UP001279642"/>
    </source>
</evidence>
<dbReference type="RefSeq" id="WP_320509599.1">
    <property type="nucleotide sequence ID" value="NZ_JAXCLW010000005.1"/>
</dbReference>
<dbReference type="EMBL" id="JAXCLW010000005">
    <property type="protein sequence ID" value="MDY0884525.1"/>
    <property type="molecule type" value="Genomic_DNA"/>
</dbReference>
<protein>
    <recommendedName>
        <fullName evidence="3">Transcription factor zinc-finger domain-containing protein</fullName>
    </recommendedName>
</protein>
<accession>A0ABU5EGA6</accession>
<sequence length="143" mass="16431">MIFHNDNELAHAAWDMIKKGCAEQDLLTKAEDMANRGEADDADKMQCVVERMVRLRSDPHKRPCLICGYGAEVTTDIENGIEQHCTGCGSFQVERKLFEEWRDQPGGYHALRRKMLSYISHCNLRGLTPTLDAATLDHLRRWR</sequence>
<evidence type="ECO:0000313" key="1">
    <source>
        <dbReference type="EMBL" id="MDY0884525.1"/>
    </source>
</evidence>
<evidence type="ECO:0008006" key="3">
    <source>
        <dbReference type="Google" id="ProtNLM"/>
    </source>
</evidence>
<comment type="caution">
    <text evidence="1">The sequence shown here is derived from an EMBL/GenBank/DDBJ whole genome shotgun (WGS) entry which is preliminary data.</text>
</comment>
<dbReference type="Proteomes" id="UP001279642">
    <property type="component" value="Unassembled WGS sequence"/>
</dbReference>
<organism evidence="1 2">
    <name type="scientific">Dongia soli</name>
    <dbReference type="NCBI Taxonomy" id="600628"/>
    <lineage>
        <taxon>Bacteria</taxon>
        <taxon>Pseudomonadati</taxon>
        <taxon>Pseudomonadota</taxon>
        <taxon>Alphaproteobacteria</taxon>
        <taxon>Rhodospirillales</taxon>
        <taxon>Dongiaceae</taxon>
        <taxon>Dongia</taxon>
    </lineage>
</organism>
<gene>
    <name evidence="1" type="ORF">SMD27_16900</name>
</gene>